<dbReference type="PROSITE" id="PS51257">
    <property type="entry name" value="PROKAR_LIPOPROTEIN"/>
    <property type="match status" value="1"/>
</dbReference>
<dbReference type="EMBL" id="FXTO01000001">
    <property type="protein sequence ID" value="SMO33149.1"/>
    <property type="molecule type" value="Genomic_DNA"/>
</dbReference>
<feature type="chain" id="PRO_5022128995" description="Dihydroxy-acid dehydratase" evidence="2">
    <location>
        <begin position="28"/>
        <end position="229"/>
    </location>
</feature>
<feature type="compositionally biased region" description="Low complexity" evidence="1">
    <location>
        <begin position="205"/>
        <end position="217"/>
    </location>
</feature>
<gene>
    <name evidence="3" type="ORF">SAMN06265173_101108</name>
</gene>
<protein>
    <recommendedName>
        <fullName evidence="5">Dihydroxy-acid dehydratase</fullName>
    </recommendedName>
</protein>
<evidence type="ECO:0000256" key="1">
    <source>
        <dbReference type="SAM" id="MobiDB-lite"/>
    </source>
</evidence>
<feature type="signal peptide" evidence="2">
    <location>
        <begin position="1"/>
        <end position="27"/>
    </location>
</feature>
<dbReference type="Proteomes" id="UP000316030">
    <property type="component" value="Unassembled WGS sequence"/>
</dbReference>
<evidence type="ECO:0000256" key="2">
    <source>
        <dbReference type="SAM" id="SignalP"/>
    </source>
</evidence>
<reference evidence="3 4" key="1">
    <citation type="submission" date="2017-05" db="EMBL/GenBank/DDBJ databases">
        <authorList>
            <person name="Varghese N."/>
            <person name="Submissions S."/>
        </authorList>
    </citation>
    <scope>NUCLEOTIDE SEQUENCE [LARGE SCALE GENOMIC DNA]</scope>
    <source>
        <strain evidence="3 4">DSM 29506</strain>
    </source>
</reference>
<evidence type="ECO:0000313" key="3">
    <source>
        <dbReference type="EMBL" id="SMO33149.1"/>
    </source>
</evidence>
<keyword evidence="4" id="KW-1185">Reference proteome</keyword>
<keyword evidence="2" id="KW-0732">Signal</keyword>
<sequence>MGKIPGSRQKLVLCGAALMALAGCLPADGGQTQDRMPNRQAVLLGGAVVVQAPEGYCVDDASTRDHAKAGFVLMAGCDGLMGLPSGTMVPPAILTVSALLPQDGQGADATAITRALGEGEILDRGQSDGLSLIRVSDAKRVPEGSDPRHWRGAMAVNGAVLALAVYGNGDIADAGGKSLLQSLATATRTASANRAARVSTVAVAAPRPAADTPAASPKNRKNLFQRLFN</sequence>
<feature type="region of interest" description="Disordered" evidence="1">
    <location>
        <begin position="205"/>
        <end position="229"/>
    </location>
</feature>
<dbReference type="AlphaFoldDB" id="A0A521AED1"/>
<organism evidence="3 4">
    <name type="scientific">Thalassovita litoralis</name>
    <dbReference type="NCBI Taxonomy" id="1010611"/>
    <lineage>
        <taxon>Bacteria</taxon>
        <taxon>Pseudomonadati</taxon>
        <taxon>Pseudomonadota</taxon>
        <taxon>Alphaproteobacteria</taxon>
        <taxon>Rhodobacterales</taxon>
        <taxon>Roseobacteraceae</taxon>
        <taxon>Thalassovita</taxon>
    </lineage>
</organism>
<name>A0A521AED1_9RHOB</name>
<evidence type="ECO:0000313" key="4">
    <source>
        <dbReference type="Proteomes" id="UP000316030"/>
    </source>
</evidence>
<accession>A0A521AED1</accession>
<evidence type="ECO:0008006" key="5">
    <source>
        <dbReference type="Google" id="ProtNLM"/>
    </source>
</evidence>
<proteinExistence type="predicted"/>
<dbReference type="OrthoDB" id="7829925at2"/>
<dbReference type="RefSeq" id="WP_142491426.1">
    <property type="nucleotide sequence ID" value="NZ_FXTO01000001.1"/>
</dbReference>